<dbReference type="PANTHER" id="PTHR42824:SF1">
    <property type="entry name" value="GLUTAMINE AMIDOTRANSFERASE YAFJ-RELATED"/>
    <property type="match status" value="1"/>
</dbReference>
<proteinExistence type="predicted"/>
<feature type="domain" description="Glutamine amidotransferase type-2" evidence="2">
    <location>
        <begin position="2"/>
        <end position="258"/>
    </location>
</feature>
<evidence type="ECO:0000259" key="2">
    <source>
        <dbReference type="PROSITE" id="PS51278"/>
    </source>
</evidence>
<dbReference type="Proteomes" id="UP000252182">
    <property type="component" value="Chromosome"/>
</dbReference>
<keyword evidence="4" id="KW-1185">Reference proteome</keyword>
<evidence type="ECO:0000313" key="4">
    <source>
        <dbReference type="Proteomes" id="UP000252182"/>
    </source>
</evidence>
<evidence type="ECO:0000313" key="3">
    <source>
        <dbReference type="EMBL" id="AXF84611.1"/>
    </source>
</evidence>
<dbReference type="Pfam" id="PF13230">
    <property type="entry name" value="GATase_4"/>
    <property type="match status" value="1"/>
</dbReference>
<keyword evidence="3" id="KW-0808">Transferase</keyword>
<dbReference type="AlphaFoldDB" id="A0A345D8C3"/>
<dbReference type="EC" id="2.4.2.-" evidence="3"/>
<dbReference type="Gene3D" id="3.60.20.10">
    <property type="entry name" value="Glutamine Phosphoribosylpyrophosphate, subunit 1, domain 1"/>
    <property type="match status" value="1"/>
</dbReference>
<evidence type="ECO:0000256" key="1">
    <source>
        <dbReference type="ARBA" id="ARBA00022962"/>
    </source>
</evidence>
<dbReference type="OrthoDB" id="321954at2"/>
<sequence>MCQLLGMNCNTPTDIVFSFEGFTQRGGTTDHHTDGWGIAFFEERACRLLMDCQPSATSPVAHLVRSYPIKSLNVIAHIRKATQGEVNLQNCHPFVREMWGRHWVFAHNGNLIDFHPELDGLYSPIGSTDSERAFCYILQELRRVFEGRTAANPPTPVEINAALKPIAADVARFGVFNFCLSNGQVMWAHCSTNLYFIVREHPFTTAHLLDTDVLIDFADHTTPDDRVAVIATAPLTDNEVWYKMLKNESMMFVNGHPL</sequence>
<gene>
    <name evidence="3" type="primary">yafJ</name>
    <name evidence="3" type="ORF">DTO96_100320</name>
</gene>
<reference evidence="4" key="1">
    <citation type="submission" date="2018-07" db="EMBL/GenBank/DDBJ databases">
        <authorList>
            <person name="Kim H."/>
        </authorList>
    </citation>
    <scope>NUCLEOTIDE SEQUENCE [LARGE SCALE GENOMIC DNA]</scope>
    <source>
        <strain evidence="4">F02</strain>
    </source>
</reference>
<name>A0A345D8C3_9BURK</name>
<dbReference type="RefSeq" id="WP_114561892.1">
    <property type="nucleotide sequence ID" value="NZ_CP031124.1"/>
</dbReference>
<dbReference type="InterPro" id="IPR017932">
    <property type="entry name" value="GATase_2_dom"/>
</dbReference>
<accession>A0A345D8C3</accession>
<dbReference type="KEGG" id="hyf:DTO96_100320"/>
<keyword evidence="1 3" id="KW-0315">Glutamine amidotransferase</keyword>
<keyword evidence="3" id="KW-0328">Glycosyltransferase</keyword>
<dbReference type="CDD" id="cd01908">
    <property type="entry name" value="YafJ"/>
    <property type="match status" value="1"/>
</dbReference>
<dbReference type="InterPro" id="IPR026869">
    <property type="entry name" value="EgtC-like"/>
</dbReference>
<organism evidence="3 4">
    <name type="scientific">Ephemeroptericola cinctiostellae</name>
    <dbReference type="NCBI Taxonomy" id="2268024"/>
    <lineage>
        <taxon>Bacteria</taxon>
        <taxon>Pseudomonadati</taxon>
        <taxon>Pseudomonadota</taxon>
        <taxon>Betaproteobacteria</taxon>
        <taxon>Burkholderiales</taxon>
        <taxon>Burkholderiaceae</taxon>
        <taxon>Ephemeroptericola</taxon>
    </lineage>
</organism>
<dbReference type="InterPro" id="IPR029055">
    <property type="entry name" value="Ntn_hydrolases_N"/>
</dbReference>
<dbReference type="GO" id="GO:0016757">
    <property type="term" value="F:glycosyltransferase activity"/>
    <property type="evidence" value="ECO:0007669"/>
    <property type="project" value="UniProtKB-KW"/>
</dbReference>
<dbReference type="PANTHER" id="PTHR42824">
    <property type="entry name" value="GLUTAMINE AMIDOTRANSFERASE"/>
    <property type="match status" value="1"/>
</dbReference>
<dbReference type="PROSITE" id="PS51278">
    <property type="entry name" value="GATASE_TYPE_2"/>
    <property type="match status" value="1"/>
</dbReference>
<protein>
    <submittedName>
        <fullName evidence="3">Glutamine amidotransferase YafJ</fullName>
        <ecNumber evidence="3">2.4.2.-</ecNumber>
    </submittedName>
</protein>
<dbReference type="SUPFAM" id="SSF56235">
    <property type="entry name" value="N-terminal nucleophile aminohydrolases (Ntn hydrolases)"/>
    <property type="match status" value="1"/>
</dbReference>
<dbReference type="EMBL" id="CP031124">
    <property type="protein sequence ID" value="AXF84611.1"/>
    <property type="molecule type" value="Genomic_DNA"/>
</dbReference>